<feature type="non-terminal residue" evidence="1">
    <location>
        <position position="69"/>
    </location>
</feature>
<gene>
    <name evidence="1" type="ORF">RFULGI_LOCUS17331</name>
</gene>
<sequence>SLKEYKGYEKNVRYLTISVIDAHRFIEGRKFCIVKNVNYTFPIDTQEASRFNESIKHMKRLFNSNYSAP</sequence>
<keyword evidence="2" id="KW-1185">Reference proteome</keyword>
<organism evidence="1 2">
    <name type="scientific">Racocetra fulgida</name>
    <dbReference type="NCBI Taxonomy" id="60492"/>
    <lineage>
        <taxon>Eukaryota</taxon>
        <taxon>Fungi</taxon>
        <taxon>Fungi incertae sedis</taxon>
        <taxon>Mucoromycota</taxon>
        <taxon>Glomeromycotina</taxon>
        <taxon>Glomeromycetes</taxon>
        <taxon>Diversisporales</taxon>
        <taxon>Gigasporaceae</taxon>
        <taxon>Racocetra</taxon>
    </lineage>
</organism>
<dbReference type="AlphaFoldDB" id="A0A9N9JTV0"/>
<protein>
    <submittedName>
        <fullName evidence="1">9701_t:CDS:1</fullName>
    </submittedName>
</protein>
<evidence type="ECO:0000313" key="2">
    <source>
        <dbReference type="Proteomes" id="UP000789396"/>
    </source>
</evidence>
<feature type="non-terminal residue" evidence="1">
    <location>
        <position position="1"/>
    </location>
</feature>
<accession>A0A9N9JTV0</accession>
<evidence type="ECO:0000313" key="1">
    <source>
        <dbReference type="EMBL" id="CAG8796977.1"/>
    </source>
</evidence>
<reference evidence="1" key="1">
    <citation type="submission" date="2021-06" db="EMBL/GenBank/DDBJ databases">
        <authorList>
            <person name="Kallberg Y."/>
            <person name="Tangrot J."/>
            <person name="Rosling A."/>
        </authorList>
    </citation>
    <scope>NUCLEOTIDE SEQUENCE</scope>
    <source>
        <strain evidence="1">IN212</strain>
    </source>
</reference>
<dbReference type="Proteomes" id="UP000789396">
    <property type="component" value="Unassembled WGS sequence"/>
</dbReference>
<proteinExistence type="predicted"/>
<comment type="caution">
    <text evidence="1">The sequence shown here is derived from an EMBL/GenBank/DDBJ whole genome shotgun (WGS) entry which is preliminary data.</text>
</comment>
<name>A0A9N9JTV0_9GLOM</name>
<dbReference type="OrthoDB" id="2330751at2759"/>
<dbReference type="EMBL" id="CAJVPZ010067311">
    <property type="protein sequence ID" value="CAG8796977.1"/>
    <property type="molecule type" value="Genomic_DNA"/>
</dbReference>